<dbReference type="InParanoid" id="A0A165IT54"/>
<evidence type="ECO:0000256" key="1">
    <source>
        <dbReference type="SAM" id="MobiDB-lite"/>
    </source>
</evidence>
<feature type="compositionally biased region" description="Pro residues" evidence="1">
    <location>
        <begin position="90"/>
        <end position="99"/>
    </location>
</feature>
<dbReference type="AlphaFoldDB" id="A0A165IT54"/>
<dbReference type="SUPFAM" id="SSF53335">
    <property type="entry name" value="S-adenosyl-L-methionine-dependent methyltransferases"/>
    <property type="match status" value="1"/>
</dbReference>
<evidence type="ECO:0000313" key="4">
    <source>
        <dbReference type="Proteomes" id="UP000077266"/>
    </source>
</evidence>
<name>A0A165IT54_EXIGL</name>
<evidence type="ECO:0000259" key="2">
    <source>
        <dbReference type="Pfam" id="PF13649"/>
    </source>
</evidence>
<feature type="compositionally biased region" description="Pro residues" evidence="1">
    <location>
        <begin position="376"/>
        <end position="386"/>
    </location>
</feature>
<reference evidence="3 4" key="1">
    <citation type="journal article" date="2016" name="Mol. Biol. Evol.">
        <title>Comparative Genomics of Early-Diverging Mushroom-Forming Fungi Provides Insights into the Origins of Lignocellulose Decay Capabilities.</title>
        <authorList>
            <person name="Nagy L.G."/>
            <person name="Riley R."/>
            <person name="Tritt A."/>
            <person name="Adam C."/>
            <person name="Daum C."/>
            <person name="Floudas D."/>
            <person name="Sun H."/>
            <person name="Yadav J.S."/>
            <person name="Pangilinan J."/>
            <person name="Larsson K.H."/>
            <person name="Matsuura K."/>
            <person name="Barry K."/>
            <person name="Labutti K."/>
            <person name="Kuo R."/>
            <person name="Ohm R.A."/>
            <person name="Bhattacharya S.S."/>
            <person name="Shirouzu T."/>
            <person name="Yoshinaga Y."/>
            <person name="Martin F.M."/>
            <person name="Grigoriev I.V."/>
            <person name="Hibbett D.S."/>
        </authorList>
    </citation>
    <scope>NUCLEOTIDE SEQUENCE [LARGE SCALE GENOMIC DNA]</scope>
    <source>
        <strain evidence="3 4">HHB12029</strain>
    </source>
</reference>
<gene>
    <name evidence="3" type="ORF">EXIGLDRAFT_835431</name>
</gene>
<dbReference type="PANTHER" id="PTHR43591">
    <property type="entry name" value="METHYLTRANSFERASE"/>
    <property type="match status" value="1"/>
</dbReference>
<feature type="region of interest" description="Disordered" evidence="1">
    <location>
        <begin position="1"/>
        <end position="74"/>
    </location>
</feature>
<feature type="region of interest" description="Disordered" evidence="1">
    <location>
        <begin position="80"/>
        <end position="99"/>
    </location>
</feature>
<proteinExistence type="predicted"/>
<dbReference type="EMBL" id="KV425983">
    <property type="protein sequence ID" value="KZV93841.1"/>
    <property type="molecule type" value="Genomic_DNA"/>
</dbReference>
<dbReference type="Pfam" id="PF13649">
    <property type="entry name" value="Methyltransf_25"/>
    <property type="match status" value="1"/>
</dbReference>
<dbReference type="InterPro" id="IPR029063">
    <property type="entry name" value="SAM-dependent_MTases_sf"/>
</dbReference>
<evidence type="ECO:0000313" key="3">
    <source>
        <dbReference type="EMBL" id="KZV93841.1"/>
    </source>
</evidence>
<feature type="compositionally biased region" description="Low complexity" evidence="1">
    <location>
        <begin position="22"/>
        <end position="36"/>
    </location>
</feature>
<keyword evidence="4" id="KW-1185">Reference proteome</keyword>
<feature type="compositionally biased region" description="Low complexity" evidence="1">
    <location>
        <begin position="352"/>
        <end position="375"/>
    </location>
</feature>
<feature type="domain" description="Methyltransferase" evidence="2">
    <location>
        <begin position="168"/>
        <end position="264"/>
    </location>
</feature>
<dbReference type="InterPro" id="IPR041698">
    <property type="entry name" value="Methyltransf_25"/>
</dbReference>
<dbReference type="STRING" id="1314781.A0A165IT54"/>
<accession>A0A165IT54</accession>
<organism evidence="3 4">
    <name type="scientific">Exidia glandulosa HHB12029</name>
    <dbReference type="NCBI Taxonomy" id="1314781"/>
    <lineage>
        <taxon>Eukaryota</taxon>
        <taxon>Fungi</taxon>
        <taxon>Dikarya</taxon>
        <taxon>Basidiomycota</taxon>
        <taxon>Agaricomycotina</taxon>
        <taxon>Agaricomycetes</taxon>
        <taxon>Auriculariales</taxon>
        <taxon>Exidiaceae</taxon>
        <taxon>Exidia</taxon>
    </lineage>
</organism>
<dbReference type="Gene3D" id="3.40.50.150">
    <property type="entry name" value="Vaccinia Virus protein VP39"/>
    <property type="match status" value="1"/>
</dbReference>
<feature type="region of interest" description="Disordered" evidence="1">
    <location>
        <begin position="344"/>
        <end position="438"/>
    </location>
</feature>
<protein>
    <recommendedName>
        <fullName evidence="2">Methyltransferase domain-containing protein</fullName>
    </recommendedName>
</protein>
<dbReference type="Proteomes" id="UP000077266">
    <property type="component" value="Unassembled WGS sequence"/>
</dbReference>
<dbReference type="OrthoDB" id="2013972at2759"/>
<dbReference type="CDD" id="cd02440">
    <property type="entry name" value="AdoMet_MTases"/>
    <property type="match status" value="1"/>
</dbReference>
<feature type="compositionally biased region" description="Polar residues" evidence="1">
    <location>
        <begin position="53"/>
        <end position="66"/>
    </location>
</feature>
<sequence>MLASPPPFDYGPAAESPDSTKSAGSSSMPLGSSSSSRRARRPHTAAGHPSLSRPGQTQFQGTSVQSEPRRVDMASTFSTRRATTSQLKFPAPPPSSPPPWVPSSVQECFVTRHGHKLHAFHVTKAPYPLCYDREFLDLDVMDHLELVKLKGGTGSMVDFSNGFPKKALDLGCGTGSWIMEAASQWPETRFVGFDLVPVQINLSLAHPSIASRVEWVHGNFLTHKLPFADGEFDHVHIRYISRGVPEDKWDVLFEEVNRVLCVGGSFNVIEEDILFPTLPRSFTAKPRNRRRSKSDEPQHDHALIEHLYFSVYERRFVNIKPTSILQGMMNVHFKHVYGSPRIDLPYPPPPISADSGAETTSASTTTESSPLASDPSPLPLPLPTPTPGTSHSAAGRPGTMESLMSDETAVAGQLGSKSKRTESFSNRSVSSGGGPIYHPVEATREHRLELTSEDRKKIKNAPLPTPSFSEWTPRGLALHLYHAYMTVLAMREAMWDELLIQMREEHRRNDLFDLGWDENEDEPRVRYERVIMSYVADMHARTSFKDALSESLGWVAPQKAPLTKAEIAFELDRERERTVARKIEEKMGFTEDTYMSRGVQGWCGFKIDKSPSKDVDGITSA</sequence>